<dbReference type="EMBL" id="NDXW01000010">
    <property type="protein sequence ID" value="RDH41334.1"/>
    <property type="molecule type" value="Genomic_DNA"/>
</dbReference>
<reference evidence="1 2" key="1">
    <citation type="submission" date="2017-04" db="EMBL/GenBank/DDBJ databases">
        <title>Draft genome sequence of Zooshikella ganghwensis VG4 isolated from Red Sea sediments.</title>
        <authorList>
            <person name="Rehman Z."/>
            <person name="Alam I."/>
            <person name="Kamau A."/>
            <person name="Bajic V."/>
            <person name="Leiknes T."/>
        </authorList>
    </citation>
    <scope>NUCLEOTIDE SEQUENCE [LARGE SCALE GENOMIC DNA]</scope>
    <source>
        <strain evidence="1 2">VG4</strain>
    </source>
</reference>
<evidence type="ECO:0000313" key="2">
    <source>
        <dbReference type="Proteomes" id="UP000257039"/>
    </source>
</evidence>
<organism evidence="1 2">
    <name type="scientific">Zooshikella ganghwensis</name>
    <dbReference type="NCBI Taxonomy" id="202772"/>
    <lineage>
        <taxon>Bacteria</taxon>
        <taxon>Pseudomonadati</taxon>
        <taxon>Pseudomonadota</taxon>
        <taxon>Gammaproteobacteria</taxon>
        <taxon>Oceanospirillales</taxon>
        <taxon>Zooshikellaceae</taxon>
        <taxon>Zooshikella</taxon>
    </lineage>
</organism>
<comment type="caution">
    <text evidence="1">The sequence shown here is derived from an EMBL/GenBank/DDBJ whole genome shotgun (WGS) entry which is preliminary data.</text>
</comment>
<name>A0A4P9VG36_9GAMM</name>
<sequence length="107" mass="12722">MDTSFQDEADELKNLRFFNQKTVLGIPMAHVIKAFIFCLLLSFQVYWWFGISLFGVLFLTAYRIYRDDHEALTSWWAAWSVRRFSVVKPTLKKQLIILNRQGERISE</sequence>
<dbReference type="Proteomes" id="UP000257039">
    <property type="component" value="Unassembled WGS sequence"/>
</dbReference>
<evidence type="ECO:0000313" key="1">
    <source>
        <dbReference type="EMBL" id="RDH41334.1"/>
    </source>
</evidence>
<dbReference type="AlphaFoldDB" id="A0A4P9VG36"/>
<keyword evidence="2" id="KW-1185">Reference proteome</keyword>
<accession>A0A4P9VG36</accession>
<proteinExistence type="predicted"/>
<gene>
    <name evidence="1" type="ORF">B9G39_29125</name>
</gene>
<protein>
    <submittedName>
        <fullName evidence="1">Uncharacterized protein</fullName>
    </submittedName>
</protein>
<dbReference type="RefSeq" id="WP_094789961.1">
    <property type="nucleotide sequence ID" value="NZ_NDXW01000010.1"/>
</dbReference>